<evidence type="ECO:0000256" key="4">
    <source>
        <dbReference type="PROSITE-ProRule" id="PRU00335"/>
    </source>
</evidence>
<dbReference type="SUPFAM" id="SSF46689">
    <property type="entry name" value="Homeodomain-like"/>
    <property type="match status" value="1"/>
</dbReference>
<dbReference type="RefSeq" id="WP_306077263.1">
    <property type="nucleotide sequence ID" value="NZ_JAROBZ020000001.1"/>
</dbReference>
<feature type="DNA-binding region" description="H-T-H motif" evidence="4">
    <location>
        <begin position="24"/>
        <end position="43"/>
    </location>
</feature>
<dbReference type="PRINTS" id="PR00455">
    <property type="entry name" value="HTHTETR"/>
</dbReference>
<evidence type="ECO:0000256" key="1">
    <source>
        <dbReference type="ARBA" id="ARBA00023015"/>
    </source>
</evidence>
<dbReference type="PANTHER" id="PTHR47506">
    <property type="entry name" value="TRANSCRIPTIONAL REGULATORY PROTEIN"/>
    <property type="match status" value="1"/>
</dbReference>
<accession>A0ABV4YWP9</accession>
<evidence type="ECO:0000256" key="3">
    <source>
        <dbReference type="ARBA" id="ARBA00023163"/>
    </source>
</evidence>
<dbReference type="InterPro" id="IPR009057">
    <property type="entry name" value="Homeodomain-like_sf"/>
</dbReference>
<dbReference type="InterPro" id="IPR054156">
    <property type="entry name" value="YxaF_TetR_C"/>
</dbReference>
<comment type="caution">
    <text evidence="6">The sequence shown here is derived from an EMBL/GenBank/DDBJ whole genome shotgun (WGS) entry which is preliminary data.</text>
</comment>
<dbReference type="Proteomes" id="UP001241748">
    <property type="component" value="Unassembled WGS sequence"/>
</dbReference>
<protein>
    <submittedName>
        <fullName evidence="6">TetR/AcrR family transcriptional regulator</fullName>
    </submittedName>
</protein>
<feature type="domain" description="HTH tetR-type" evidence="5">
    <location>
        <begin position="1"/>
        <end position="61"/>
    </location>
</feature>
<evidence type="ECO:0000313" key="7">
    <source>
        <dbReference type="Proteomes" id="UP001241748"/>
    </source>
</evidence>
<sequence length="187" mass="20862">MDTKLQIIDISIPLFQQKGYKGVGVTEIIKACNVSKGSFYHHFPDGKEELLMACLKSIDETITTHMKDIFKQYPSTQEATLAMIDILISDFEKKSRIVVSTFTSIVSEIGSLSEPVRNSCSDLYQKMQKIYCTKLEADGFSKETANSIALMMIASIEGAIMLCLTHKSSQPLKVISHELKKVLNYPG</sequence>
<evidence type="ECO:0000259" key="5">
    <source>
        <dbReference type="PROSITE" id="PS50977"/>
    </source>
</evidence>
<proteinExistence type="predicted"/>
<evidence type="ECO:0000256" key="2">
    <source>
        <dbReference type="ARBA" id="ARBA00023125"/>
    </source>
</evidence>
<keyword evidence="7" id="KW-1185">Reference proteome</keyword>
<keyword evidence="3" id="KW-0804">Transcription</keyword>
<keyword evidence="2 4" id="KW-0238">DNA-binding</keyword>
<dbReference type="PROSITE" id="PS50977">
    <property type="entry name" value="HTH_TETR_2"/>
    <property type="match status" value="1"/>
</dbReference>
<organism evidence="6 7">
    <name type="scientific">Neobacillus driksii</name>
    <dbReference type="NCBI Taxonomy" id="3035913"/>
    <lineage>
        <taxon>Bacteria</taxon>
        <taxon>Bacillati</taxon>
        <taxon>Bacillota</taxon>
        <taxon>Bacilli</taxon>
        <taxon>Bacillales</taxon>
        <taxon>Bacillaceae</taxon>
        <taxon>Neobacillus</taxon>
    </lineage>
</organism>
<dbReference type="InterPro" id="IPR001647">
    <property type="entry name" value="HTH_TetR"/>
</dbReference>
<dbReference type="Pfam" id="PF00440">
    <property type="entry name" value="TetR_N"/>
    <property type="match status" value="1"/>
</dbReference>
<dbReference type="InterPro" id="IPR036271">
    <property type="entry name" value="Tet_transcr_reg_TetR-rel_C_sf"/>
</dbReference>
<dbReference type="PANTHER" id="PTHR47506:SF3">
    <property type="entry name" value="HTH-TYPE TRANSCRIPTIONAL REGULATOR LMRA"/>
    <property type="match status" value="1"/>
</dbReference>
<gene>
    <name evidence="6" type="ORF">P5G62_019420</name>
</gene>
<dbReference type="SUPFAM" id="SSF48498">
    <property type="entry name" value="Tetracyclin repressor-like, C-terminal domain"/>
    <property type="match status" value="1"/>
</dbReference>
<dbReference type="Gene3D" id="1.10.357.10">
    <property type="entry name" value="Tetracycline Repressor, domain 2"/>
    <property type="match status" value="1"/>
</dbReference>
<dbReference type="EMBL" id="JAROBZ020000001">
    <property type="protein sequence ID" value="MFB3169281.1"/>
    <property type="molecule type" value="Genomic_DNA"/>
</dbReference>
<reference evidence="6 7" key="1">
    <citation type="submission" date="2024-05" db="EMBL/GenBank/DDBJ databases">
        <authorList>
            <person name="Venkateswaran K."/>
        </authorList>
    </citation>
    <scope>NUCLEOTIDE SEQUENCE [LARGE SCALE GENOMIC DNA]</scope>
    <source>
        <strain evidence="6 7">179-C4-2-HS</strain>
    </source>
</reference>
<dbReference type="Pfam" id="PF21993">
    <property type="entry name" value="TetR_C_13_2"/>
    <property type="match status" value="1"/>
</dbReference>
<evidence type="ECO:0000313" key="6">
    <source>
        <dbReference type="EMBL" id="MFB3169281.1"/>
    </source>
</evidence>
<keyword evidence="1" id="KW-0805">Transcription regulation</keyword>
<name>A0ABV4YWP9_9BACI</name>